<sequence>MIKGMDINLGGTVYTVPPLSLGAIEDMHDRLLSFKGGADPESCKLVIDCTWRALKRNYPDIERDFVRENVGFENMGEVMSAVMNVSMLRQKGDDAAGKAMAESSTGTGSTST</sequence>
<dbReference type="EMBL" id="MLJW01000021">
    <property type="protein sequence ID" value="OIR10975.1"/>
    <property type="molecule type" value="Genomic_DNA"/>
</dbReference>
<proteinExistence type="predicted"/>
<gene>
    <name evidence="1" type="ORF">GALL_71460</name>
</gene>
<reference evidence="1" key="1">
    <citation type="submission" date="2016-10" db="EMBL/GenBank/DDBJ databases">
        <title>Sequence of Gallionella enrichment culture.</title>
        <authorList>
            <person name="Poehlein A."/>
            <person name="Muehling M."/>
            <person name="Daniel R."/>
        </authorList>
    </citation>
    <scope>NUCLEOTIDE SEQUENCE</scope>
</reference>
<comment type="caution">
    <text evidence="1">The sequence shown here is derived from an EMBL/GenBank/DDBJ whole genome shotgun (WGS) entry which is preliminary data.</text>
</comment>
<organism evidence="1">
    <name type="scientific">mine drainage metagenome</name>
    <dbReference type="NCBI Taxonomy" id="410659"/>
    <lineage>
        <taxon>unclassified sequences</taxon>
        <taxon>metagenomes</taxon>
        <taxon>ecological metagenomes</taxon>
    </lineage>
</organism>
<accession>A0A1J5SRA1</accession>
<protein>
    <submittedName>
        <fullName evidence="1">Uncharacterized protein</fullName>
    </submittedName>
</protein>
<name>A0A1J5SRA1_9ZZZZ</name>
<evidence type="ECO:0000313" key="1">
    <source>
        <dbReference type="EMBL" id="OIR10975.1"/>
    </source>
</evidence>
<dbReference type="AlphaFoldDB" id="A0A1J5SRA1"/>